<dbReference type="Proteomes" id="UP000324091">
    <property type="component" value="Chromosome 14"/>
</dbReference>
<protein>
    <submittedName>
        <fullName evidence="2">Neural cell adhesion molecule 1</fullName>
    </submittedName>
</protein>
<dbReference type="InterPro" id="IPR003961">
    <property type="entry name" value="FN3_dom"/>
</dbReference>
<dbReference type="Gene3D" id="2.60.40.10">
    <property type="entry name" value="Immunoglobulins"/>
    <property type="match status" value="1"/>
</dbReference>
<dbReference type="EMBL" id="RHFK02000006">
    <property type="protein sequence ID" value="TWW75184.1"/>
    <property type="molecule type" value="Genomic_DNA"/>
</dbReference>
<reference evidence="2 3" key="1">
    <citation type="submission" date="2019-04" db="EMBL/GenBank/DDBJ databases">
        <title>Chromosome genome assembly for Takifugu flavidus.</title>
        <authorList>
            <person name="Xiao S."/>
        </authorList>
    </citation>
    <scope>NUCLEOTIDE SEQUENCE [LARGE SCALE GENOMIC DNA]</scope>
    <source>
        <strain evidence="2">HTHZ2018</strain>
        <tissue evidence="2">Muscle</tissue>
    </source>
</reference>
<comment type="caution">
    <text evidence="2">The sequence shown here is derived from an EMBL/GenBank/DDBJ whole genome shotgun (WGS) entry which is preliminary data.</text>
</comment>
<proteinExistence type="predicted"/>
<dbReference type="SUPFAM" id="SSF49265">
    <property type="entry name" value="Fibronectin type III"/>
    <property type="match status" value="1"/>
</dbReference>
<dbReference type="PROSITE" id="PS50853">
    <property type="entry name" value="FN3"/>
    <property type="match status" value="1"/>
</dbReference>
<accession>A0A5C6P5T8</accession>
<evidence type="ECO:0000259" key="1">
    <source>
        <dbReference type="PROSITE" id="PS50853"/>
    </source>
</evidence>
<organism evidence="2 3">
    <name type="scientific">Takifugu flavidus</name>
    <name type="common">sansaifugu</name>
    <dbReference type="NCBI Taxonomy" id="433684"/>
    <lineage>
        <taxon>Eukaryota</taxon>
        <taxon>Metazoa</taxon>
        <taxon>Chordata</taxon>
        <taxon>Craniata</taxon>
        <taxon>Vertebrata</taxon>
        <taxon>Euteleostomi</taxon>
        <taxon>Actinopterygii</taxon>
        <taxon>Neopterygii</taxon>
        <taxon>Teleostei</taxon>
        <taxon>Neoteleostei</taxon>
        <taxon>Acanthomorphata</taxon>
        <taxon>Eupercaria</taxon>
        <taxon>Tetraodontiformes</taxon>
        <taxon>Tetradontoidea</taxon>
        <taxon>Tetraodontidae</taxon>
        <taxon>Takifugu</taxon>
    </lineage>
</organism>
<sequence length="165" mass="18681">MSCFIDSNIRENINGPVLCWLVMLGEPSAPKLEARFHNRGNSFKVNWIKQDDGGLPIKHYLVRYKAKKGSEWKPEIRVPQNSDYVLLSGLEWNTDYEVYVVAENQYGKSQPGTLSFRTSAEPTSVPGVRWAGRCPPRGLSVFLFPVCPSEVYHVGLPLHPHMPKI</sequence>
<name>A0A5C6P5T8_9TELE</name>
<evidence type="ECO:0000313" key="2">
    <source>
        <dbReference type="EMBL" id="TWW75184.1"/>
    </source>
</evidence>
<dbReference type="AlphaFoldDB" id="A0A5C6P5T8"/>
<dbReference type="InterPro" id="IPR013783">
    <property type="entry name" value="Ig-like_fold"/>
</dbReference>
<dbReference type="CDD" id="cd00063">
    <property type="entry name" value="FN3"/>
    <property type="match status" value="1"/>
</dbReference>
<dbReference type="FunFam" id="2.60.40.10:FF:001932">
    <property type="entry name" value="Neural cell adhesion molecule 1a"/>
    <property type="match status" value="1"/>
</dbReference>
<gene>
    <name evidence="2" type="ORF">D4764_14G0011870</name>
</gene>
<dbReference type="Pfam" id="PF00041">
    <property type="entry name" value="fn3"/>
    <property type="match status" value="1"/>
</dbReference>
<keyword evidence="3" id="KW-1185">Reference proteome</keyword>
<dbReference type="SMART" id="SM00060">
    <property type="entry name" value="FN3"/>
    <property type="match status" value="1"/>
</dbReference>
<feature type="domain" description="Fibronectin type-III" evidence="1">
    <location>
        <begin position="26"/>
        <end position="122"/>
    </location>
</feature>
<evidence type="ECO:0000313" key="3">
    <source>
        <dbReference type="Proteomes" id="UP000324091"/>
    </source>
</evidence>
<dbReference type="InterPro" id="IPR036116">
    <property type="entry name" value="FN3_sf"/>
</dbReference>